<accession>A0A9Q1LEX5</accession>
<organism evidence="1 2">
    <name type="scientific">Anisodus acutangulus</name>
    <dbReference type="NCBI Taxonomy" id="402998"/>
    <lineage>
        <taxon>Eukaryota</taxon>
        <taxon>Viridiplantae</taxon>
        <taxon>Streptophyta</taxon>
        <taxon>Embryophyta</taxon>
        <taxon>Tracheophyta</taxon>
        <taxon>Spermatophyta</taxon>
        <taxon>Magnoliopsida</taxon>
        <taxon>eudicotyledons</taxon>
        <taxon>Gunneridae</taxon>
        <taxon>Pentapetalae</taxon>
        <taxon>asterids</taxon>
        <taxon>lamiids</taxon>
        <taxon>Solanales</taxon>
        <taxon>Solanaceae</taxon>
        <taxon>Solanoideae</taxon>
        <taxon>Hyoscyameae</taxon>
        <taxon>Anisodus</taxon>
    </lineage>
</organism>
<reference evidence="2" key="1">
    <citation type="journal article" date="2023" name="Proc. Natl. Acad. Sci. U.S.A.">
        <title>Genomic and structural basis for evolution of tropane alkaloid biosynthesis.</title>
        <authorList>
            <person name="Wanga Y.-J."/>
            <person name="Taina T."/>
            <person name="Yua J.-Y."/>
            <person name="Lia J."/>
            <person name="Xua B."/>
            <person name="Chenc J."/>
            <person name="D'Auriad J.C."/>
            <person name="Huanga J.-P."/>
            <person name="Huanga S.-X."/>
        </authorList>
    </citation>
    <scope>NUCLEOTIDE SEQUENCE [LARGE SCALE GENOMIC DNA]</scope>
    <source>
        <strain evidence="2">cv. KIB-2019</strain>
    </source>
</reference>
<dbReference type="OrthoDB" id="839271at2759"/>
<gene>
    <name evidence="1" type="ORF">K7X08_016306</name>
</gene>
<proteinExistence type="predicted"/>
<dbReference type="AlphaFoldDB" id="A0A9Q1LEX5"/>
<evidence type="ECO:0000313" key="1">
    <source>
        <dbReference type="EMBL" id="KAJ8534578.1"/>
    </source>
</evidence>
<name>A0A9Q1LEX5_9SOLA</name>
<dbReference type="Pfam" id="PF14009">
    <property type="entry name" value="PADRE"/>
    <property type="match status" value="1"/>
</dbReference>
<dbReference type="Proteomes" id="UP001152561">
    <property type="component" value="Unassembled WGS sequence"/>
</dbReference>
<dbReference type="InterPro" id="IPR025322">
    <property type="entry name" value="PADRE_dom"/>
</dbReference>
<keyword evidence="2" id="KW-1185">Reference proteome</keyword>
<dbReference type="PANTHER" id="PTHR33052">
    <property type="entry name" value="DUF4228 DOMAIN PROTEIN-RELATED"/>
    <property type="match status" value="1"/>
</dbReference>
<comment type="caution">
    <text evidence="1">The sequence shown here is derived from an EMBL/GenBank/DDBJ whole genome shotgun (WGS) entry which is preliminary data.</text>
</comment>
<evidence type="ECO:0000313" key="2">
    <source>
        <dbReference type="Proteomes" id="UP001152561"/>
    </source>
</evidence>
<sequence>MGISTREEGLLKLVHPGRRVEVHTEPIIAAEVLKKYPRHCIARPDVFKFPWIVVRPEAVLLPGKVFYIVPKKTIYDLLQAKRQQNQQMPPAIPSLNSHDSRDFTSLSISQTSLLRENKCLKNHDNRRLNLQNTNLKGKQFLKNHVNRSISDWSSSFEGSQPMNNAGKLHFAHRNSPLKSTAGMTPKHLRHGKHPSRFKNSPWYYEEDDFKENRNGHDNFSQQSIDDSSFNSTFMHSKRYYYGSSSYSPTSRVLNHHRPYTIRSNQDELKSCLRKTDSERGRLNLKVTFGMTIVTNFFTY</sequence>
<protein>
    <submittedName>
        <fullName evidence="1">Uncharacterized protein</fullName>
    </submittedName>
</protein>
<dbReference type="EMBL" id="JAJAGQ010000019">
    <property type="protein sequence ID" value="KAJ8534578.1"/>
    <property type="molecule type" value="Genomic_DNA"/>
</dbReference>